<gene>
    <name evidence="5" type="ORF">CINC_LOCUS1959</name>
</gene>
<dbReference type="InterPro" id="IPR007588">
    <property type="entry name" value="Znf_FLYWCH"/>
</dbReference>
<evidence type="ECO:0000313" key="5">
    <source>
        <dbReference type="EMBL" id="CAH0582935.1"/>
    </source>
</evidence>
<proteinExistence type="predicted"/>
<evidence type="ECO:0000313" key="6">
    <source>
        <dbReference type="Proteomes" id="UP001154114"/>
    </source>
</evidence>
<evidence type="ECO:0000256" key="3">
    <source>
        <dbReference type="ARBA" id="ARBA00022833"/>
    </source>
</evidence>
<evidence type="ECO:0000259" key="4">
    <source>
        <dbReference type="Pfam" id="PF04500"/>
    </source>
</evidence>
<protein>
    <recommendedName>
        <fullName evidence="4">FLYWCH-type domain-containing protein</fullName>
    </recommendedName>
</protein>
<keyword evidence="3" id="KW-0862">Zinc</keyword>
<keyword evidence="2" id="KW-0863">Zinc-finger</keyword>
<organism evidence="5 6">
    <name type="scientific">Chrysodeixis includens</name>
    <name type="common">Soybean looper</name>
    <name type="synonym">Pseudoplusia includens</name>
    <dbReference type="NCBI Taxonomy" id="689277"/>
    <lineage>
        <taxon>Eukaryota</taxon>
        <taxon>Metazoa</taxon>
        <taxon>Ecdysozoa</taxon>
        <taxon>Arthropoda</taxon>
        <taxon>Hexapoda</taxon>
        <taxon>Insecta</taxon>
        <taxon>Pterygota</taxon>
        <taxon>Neoptera</taxon>
        <taxon>Endopterygota</taxon>
        <taxon>Lepidoptera</taxon>
        <taxon>Glossata</taxon>
        <taxon>Ditrysia</taxon>
        <taxon>Noctuoidea</taxon>
        <taxon>Noctuidae</taxon>
        <taxon>Plusiinae</taxon>
        <taxon>Chrysodeixis</taxon>
    </lineage>
</organism>
<dbReference type="Pfam" id="PF04500">
    <property type="entry name" value="FLYWCH"/>
    <property type="match status" value="2"/>
</dbReference>
<keyword evidence="6" id="KW-1185">Reference proteome</keyword>
<dbReference type="OrthoDB" id="7485060at2759"/>
<feature type="domain" description="FLYWCH-type" evidence="4">
    <location>
        <begin position="2"/>
        <end position="56"/>
    </location>
</feature>
<keyword evidence="1" id="KW-0479">Metal-binding</keyword>
<feature type="domain" description="FLYWCH-type" evidence="4">
    <location>
        <begin position="78"/>
        <end position="126"/>
    </location>
</feature>
<evidence type="ECO:0000256" key="1">
    <source>
        <dbReference type="ARBA" id="ARBA00022723"/>
    </source>
</evidence>
<dbReference type="GO" id="GO:0008270">
    <property type="term" value="F:zinc ion binding"/>
    <property type="evidence" value="ECO:0007669"/>
    <property type="project" value="UniProtKB-KW"/>
</dbReference>
<sequence>MIPSRYGKHLLMVNEYTFSQYHPSYWYCTKKKRGCRARARTNPDGSLKFLQEEHNHTPPHYLVTVFMASLLQARFCTRESTNIFIGGHKFFRHSRSLVGNRIRWTCAKKHKHKCKASAVTIDGRIIKLGRGVILFVSGHLYSNRRRLIRLGLWRWSCVRYDVGCKAAVFTSDDLVASEYYLRHRHARPKVLRASNGDQVIVTAKGNYLTLEV</sequence>
<reference evidence="5" key="1">
    <citation type="submission" date="2021-12" db="EMBL/GenBank/DDBJ databases">
        <authorList>
            <person name="King R."/>
        </authorList>
    </citation>
    <scope>NUCLEOTIDE SEQUENCE</scope>
</reference>
<evidence type="ECO:0000256" key="2">
    <source>
        <dbReference type="ARBA" id="ARBA00022771"/>
    </source>
</evidence>
<dbReference type="Gene3D" id="2.20.25.240">
    <property type="match status" value="2"/>
</dbReference>
<dbReference type="EMBL" id="LR824015">
    <property type="protein sequence ID" value="CAH0582935.1"/>
    <property type="molecule type" value="Genomic_DNA"/>
</dbReference>
<accession>A0A9P0FQ74</accession>
<dbReference type="Proteomes" id="UP001154114">
    <property type="component" value="Chromosome 12"/>
</dbReference>
<dbReference type="AlphaFoldDB" id="A0A9P0FQ74"/>
<name>A0A9P0FQ74_CHRIL</name>